<evidence type="ECO:0000313" key="2">
    <source>
        <dbReference type="Proteomes" id="UP000694930"/>
    </source>
</evidence>
<dbReference type="Gene3D" id="3.30.420.10">
    <property type="entry name" value="Ribonuclease H-like superfamily/Ribonuclease H"/>
    <property type="match status" value="1"/>
</dbReference>
<organism evidence="2 3">
    <name type="scientific">Solanum pennellii</name>
    <name type="common">Tomato</name>
    <name type="synonym">Lycopersicon pennellii</name>
    <dbReference type="NCBI Taxonomy" id="28526"/>
    <lineage>
        <taxon>Eukaryota</taxon>
        <taxon>Viridiplantae</taxon>
        <taxon>Streptophyta</taxon>
        <taxon>Embryophyta</taxon>
        <taxon>Tracheophyta</taxon>
        <taxon>Spermatophyta</taxon>
        <taxon>Magnoliopsida</taxon>
        <taxon>eudicotyledons</taxon>
        <taxon>Gunneridae</taxon>
        <taxon>Pentapetalae</taxon>
        <taxon>asterids</taxon>
        <taxon>lamiids</taxon>
        <taxon>Solanales</taxon>
        <taxon>Solanaceae</taxon>
        <taxon>Solanoideae</taxon>
        <taxon>Solaneae</taxon>
        <taxon>Solanum</taxon>
        <taxon>Solanum subgen. Lycopersicon</taxon>
    </lineage>
</organism>
<evidence type="ECO:0000259" key="1">
    <source>
        <dbReference type="PROSITE" id="PS50994"/>
    </source>
</evidence>
<dbReference type="RefSeq" id="XP_027775094.1">
    <property type="nucleotide sequence ID" value="XM_027919293.1"/>
</dbReference>
<reference evidence="3" key="2">
    <citation type="submission" date="2025-08" db="UniProtKB">
        <authorList>
            <consortium name="RefSeq"/>
        </authorList>
    </citation>
    <scope>IDENTIFICATION</scope>
</reference>
<evidence type="ECO:0000313" key="3">
    <source>
        <dbReference type="RefSeq" id="XP_027775094.1"/>
    </source>
</evidence>
<dbReference type="GeneID" id="107027666"/>
<reference evidence="2" key="1">
    <citation type="journal article" date="2014" name="Nat. Genet.">
        <title>The genome of the stress-tolerant wild tomato species Solanum pennellii.</title>
        <authorList>
            <person name="Bolger A."/>
            <person name="Scossa F."/>
            <person name="Bolger M.E."/>
            <person name="Lanz C."/>
            <person name="Maumus F."/>
            <person name="Tohge T."/>
            <person name="Quesneville H."/>
            <person name="Alseekh S."/>
            <person name="Sorensen I."/>
            <person name="Lichtenstein G."/>
            <person name="Fich E.A."/>
            <person name="Conte M."/>
            <person name="Keller H."/>
            <person name="Schneeberger K."/>
            <person name="Schwacke R."/>
            <person name="Ofner I."/>
            <person name="Vrebalov J."/>
            <person name="Xu Y."/>
            <person name="Osorio S."/>
            <person name="Aflitos S.A."/>
            <person name="Schijlen E."/>
            <person name="Jimenez-Gomez J.M."/>
            <person name="Ryngajllo M."/>
            <person name="Kimura S."/>
            <person name="Kumar R."/>
            <person name="Koenig D."/>
            <person name="Headland L.R."/>
            <person name="Maloof J.N."/>
            <person name="Sinha N."/>
            <person name="van Ham R.C."/>
            <person name="Lankhorst R.K."/>
            <person name="Mao L."/>
            <person name="Vogel A."/>
            <person name="Arsova B."/>
            <person name="Panstruga R."/>
            <person name="Fei Z."/>
            <person name="Rose J.K."/>
            <person name="Zamir D."/>
            <person name="Carrari F."/>
            <person name="Giovannoni J.J."/>
            <person name="Weigel D."/>
            <person name="Usadel B."/>
            <person name="Fernie A.R."/>
        </authorList>
    </citation>
    <scope>NUCLEOTIDE SEQUENCE [LARGE SCALE GENOMIC DNA]</scope>
    <source>
        <strain evidence="2">cv. LA0716</strain>
    </source>
</reference>
<sequence>MGGSNNFLVSDQEGRGGFHPFQHYLSVCHLMQEVCYRFKIEHRNSTPYRPKANGAVEAANKNRKKILRKMVQSSRQWHEKLPFALLGYRTTVRTSVGATPYSLVYGTEAVIPAEIEIPSLRIVVEAEIDDDEWIKTRLEQLSLIDEKRLTSVCHGQLYQKRMARAYNKKVRPTHFEKGQLVLRRILPHHAETKGKFSPNWRGPFVVKRVLPNGALYLADI</sequence>
<dbReference type="InterPro" id="IPR036397">
    <property type="entry name" value="RNaseH_sf"/>
</dbReference>
<gene>
    <name evidence="3" type="primary">LOC107027666</name>
</gene>
<dbReference type="PANTHER" id="PTHR48475:SF1">
    <property type="entry name" value="RNASE H TYPE-1 DOMAIN-CONTAINING PROTEIN"/>
    <property type="match status" value="1"/>
</dbReference>
<keyword evidence="2" id="KW-1185">Reference proteome</keyword>
<dbReference type="InterPro" id="IPR001584">
    <property type="entry name" value="Integrase_cat-core"/>
</dbReference>
<dbReference type="PANTHER" id="PTHR48475">
    <property type="entry name" value="RIBONUCLEASE H"/>
    <property type="match status" value="1"/>
</dbReference>
<feature type="domain" description="Integrase catalytic" evidence="1">
    <location>
        <begin position="1"/>
        <end position="108"/>
    </location>
</feature>
<name>A0ABM1VH76_SOLPN</name>
<dbReference type="Proteomes" id="UP000694930">
    <property type="component" value="Chromosome 8"/>
</dbReference>
<protein>
    <submittedName>
        <fullName evidence="3">Uncharacterized protein LOC107027666</fullName>
    </submittedName>
</protein>
<dbReference type="PROSITE" id="PS50994">
    <property type="entry name" value="INTEGRASE"/>
    <property type="match status" value="1"/>
</dbReference>
<dbReference type="InterPro" id="IPR012337">
    <property type="entry name" value="RNaseH-like_sf"/>
</dbReference>
<accession>A0ABM1VH76</accession>
<proteinExistence type="predicted"/>
<dbReference type="SUPFAM" id="SSF53098">
    <property type="entry name" value="Ribonuclease H-like"/>
    <property type="match status" value="1"/>
</dbReference>